<dbReference type="Pfam" id="PF08772">
    <property type="entry name" value="Zn_ribbon_NOB1"/>
    <property type="match status" value="1"/>
</dbReference>
<feature type="compositionally biased region" description="Basic and acidic residues" evidence="9">
    <location>
        <begin position="448"/>
        <end position="457"/>
    </location>
</feature>
<dbReference type="GO" id="GO:0005737">
    <property type="term" value="C:cytoplasm"/>
    <property type="evidence" value="ECO:0007669"/>
    <property type="project" value="UniProtKB-ARBA"/>
</dbReference>
<comment type="caution">
    <text evidence="12">The sequence shown here is derived from an EMBL/GenBank/DDBJ whole genome shotgun (WGS) entry which is preliminary data.</text>
</comment>
<dbReference type="Gene3D" id="6.20.210.10">
    <property type="entry name" value="Nin one binding (NOB1), Zn-ribbon-like"/>
    <property type="match status" value="1"/>
</dbReference>
<evidence type="ECO:0000256" key="9">
    <source>
        <dbReference type="SAM" id="MobiDB-lite"/>
    </source>
</evidence>
<comment type="function">
    <text evidence="7">Required for the synthesis of 40S ribosome subunits. Has a role in processing 20S pre-rRNA into the mature 18S rRNA, where it is required for cleavage at the 3' end of the mature 18S rRNA (D-site). Accompanies the 20S pre-rRNA from the nucleus to the cytoplasm.</text>
</comment>
<dbReference type="PIRSF" id="PIRSF037125">
    <property type="entry name" value="D-site_20S_pre-rRNA_nuclease"/>
    <property type="match status" value="1"/>
</dbReference>
<dbReference type="Proteomes" id="UP001222932">
    <property type="component" value="Unassembled WGS sequence"/>
</dbReference>
<organism evidence="12 13">
    <name type="scientific">Cutaneotrichosporon spelunceum</name>
    <dbReference type="NCBI Taxonomy" id="1672016"/>
    <lineage>
        <taxon>Eukaryota</taxon>
        <taxon>Fungi</taxon>
        <taxon>Dikarya</taxon>
        <taxon>Basidiomycota</taxon>
        <taxon>Agaricomycotina</taxon>
        <taxon>Tremellomycetes</taxon>
        <taxon>Trichosporonales</taxon>
        <taxon>Trichosporonaceae</taxon>
        <taxon>Cutaneotrichosporon</taxon>
    </lineage>
</organism>
<dbReference type="Gene3D" id="3.40.50.1010">
    <property type="entry name" value="5'-nuclease"/>
    <property type="match status" value="1"/>
</dbReference>
<evidence type="ECO:0000256" key="2">
    <source>
        <dbReference type="ARBA" id="ARBA00022722"/>
    </source>
</evidence>
<gene>
    <name evidence="12" type="primary">nob1</name>
    <name evidence="12" type="ORF">CspeluHIS016_0800290</name>
</gene>
<feature type="binding site" evidence="8">
    <location>
        <position position="324"/>
    </location>
    <ligand>
        <name>Zn(2+)</name>
        <dbReference type="ChEBI" id="CHEBI:29105"/>
    </ligand>
</feature>
<evidence type="ECO:0000256" key="8">
    <source>
        <dbReference type="PIRSR" id="PIRSR037125-1"/>
    </source>
</evidence>
<dbReference type="CDD" id="cd09876">
    <property type="entry name" value="PIN_Nob1-like"/>
    <property type="match status" value="1"/>
</dbReference>
<feature type="compositionally biased region" description="Acidic residues" evidence="9">
    <location>
        <begin position="153"/>
        <end position="179"/>
    </location>
</feature>
<feature type="domain" description="Ribonuclease PIN" evidence="11">
    <location>
        <begin position="32"/>
        <end position="120"/>
    </location>
</feature>
<dbReference type="InterPro" id="IPR036283">
    <property type="entry name" value="NOB1_Zf-like_sf"/>
</dbReference>
<evidence type="ECO:0000259" key="10">
    <source>
        <dbReference type="Pfam" id="PF08772"/>
    </source>
</evidence>
<dbReference type="GO" id="GO:0030688">
    <property type="term" value="C:preribosome, small subunit precursor"/>
    <property type="evidence" value="ECO:0007669"/>
    <property type="project" value="TreeGrafter"/>
</dbReference>
<dbReference type="EMBL" id="BTCM01000008">
    <property type="protein sequence ID" value="GMK59423.1"/>
    <property type="molecule type" value="Genomic_DNA"/>
</dbReference>
<dbReference type="PANTHER" id="PTHR12814">
    <property type="entry name" value="RNA-BINDING PROTEIN NOB1"/>
    <property type="match status" value="1"/>
</dbReference>
<dbReference type="GO" id="GO:0016787">
    <property type="term" value="F:hydrolase activity"/>
    <property type="evidence" value="ECO:0007669"/>
    <property type="project" value="UniProtKB-KW"/>
</dbReference>
<feature type="domain" description="Nin one binding (NOB1) Zn-ribbon-like" evidence="10">
    <location>
        <begin position="296"/>
        <end position="368"/>
    </location>
</feature>
<comment type="subcellular location">
    <subcellularLocation>
        <location evidence="7">Nucleus</location>
        <location evidence="7">Nucleolus</location>
    </subcellularLocation>
</comment>
<keyword evidence="2" id="KW-0540">Nuclease</keyword>
<dbReference type="GO" id="GO:0005730">
    <property type="term" value="C:nucleolus"/>
    <property type="evidence" value="ECO:0007669"/>
    <property type="project" value="UniProtKB-SubCell"/>
</dbReference>
<feature type="compositionally biased region" description="Basic and acidic residues" evidence="9">
    <location>
        <begin position="142"/>
        <end position="152"/>
    </location>
</feature>
<evidence type="ECO:0000256" key="4">
    <source>
        <dbReference type="ARBA" id="ARBA00022801"/>
    </source>
</evidence>
<proteinExistence type="inferred from homology"/>
<evidence type="ECO:0000256" key="5">
    <source>
        <dbReference type="ARBA" id="ARBA00022833"/>
    </source>
</evidence>
<feature type="binding site" evidence="8">
    <location>
        <position position="321"/>
    </location>
    <ligand>
        <name>Zn(2+)</name>
        <dbReference type="ChEBI" id="CHEBI:29105"/>
    </ligand>
</feature>
<evidence type="ECO:0000256" key="6">
    <source>
        <dbReference type="ARBA" id="ARBA00023242"/>
    </source>
</evidence>
<keyword evidence="4" id="KW-0378">Hydrolase</keyword>
<evidence type="ECO:0000256" key="7">
    <source>
        <dbReference type="PIRNR" id="PIRNR037125"/>
    </source>
</evidence>
<feature type="binding site" evidence="8">
    <location>
        <position position="306"/>
    </location>
    <ligand>
        <name>Zn(2+)</name>
        <dbReference type="ChEBI" id="CHEBI:29105"/>
    </ligand>
</feature>
<comment type="similarity">
    <text evidence="1 7">Belongs to the NOB1 family.</text>
</comment>
<dbReference type="InterPro" id="IPR014881">
    <property type="entry name" value="NOB1_Zn-bd"/>
</dbReference>
<keyword evidence="5 7" id="KW-0862">Zinc</keyword>
<dbReference type="PANTHER" id="PTHR12814:SF2">
    <property type="entry name" value="RNA-BINDING PROTEIN NOB1"/>
    <property type="match status" value="1"/>
</dbReference>
<evidence type="ECO:0000256" key="3">
    <source>
        <dbReference type="ARBA" id="ARBA00022723"/>
    </source>
</evidence>
<dbReference type="GO" id="GO:0046872">
    <property type="term" value="F:metal ion binding"/>
    <property type="evidence" value="ECO:0007669"/>
    <property type="project" value="UniProtKB-UniRule"/>
</dbReference>
<feature type="binding site" evidence="8">
    <location>
        <position position="309"/>
    </location>
    <ligand>
        <name>Zn(2+)</name>
        <dbReference type="ChEBI" id="CHEBI:29105"/>
    </ligand>
</feature>
<dbReference type="InterPro" id="IPR039907">
    <property type="entry name" value="NOB1"/>
</dbReference>
<evidence type="ECO:0000313" key="12">
    <source>
        <dbReference type="EMBL" id="GMK59423.1"/>
    </source>
</evidence>
<dbReference type="GO" id="GO:0004521">
    <property type="term" value="F:RNA endonuclease activity"/>
    <property type="evidence" value="ECO:0007669"/>
    <property type="project" value="UniProtKB-UniRule"/>
</dbReference>
<keyword evidence="3 7" id="KW-0479">Metal-binding</keyword>
<protein>
    <recommendedName>
        <fullName evidence="7">20S-pre-rRNA D-site endonuclease NOB1</fullName>
    </recommendedName>
</protein>
<feature type="compositionally biased region" description="Basic and acidic residues" evidence="9">
    <location>
        <begin position="394"/>
        <end position="408"/>
    </location>
</feature>
<dbReference type="InterPro" id="IPR017117">
    <property type="entry name" value="Nob1_euk"/>
</dbReference>
<reference evidence="12" key="2">
    <citation type="submission" date="2023-06" db="EMBL/GenBank/DDBJ databases">
        <authorList>
            <person name="Kobayashi Y."/>
            <person name="Kayamori A."/>
            <person name="Aoki K."/>
            <person name="Shiwa Y."/>
            <person name="Fujita N."/>
            <person name="Sugita T."/>
            <person name="Iwasaki W."/>
            <person name="Tanaka N."/>
            <person name="Takashima M."/>
        </authorList>
    </citation>
    <scope>NUCLEOTIDE SEQUENCE</scope>
    <source>
        <strain evidence="12">HIS016</strain>
    </source>
</reference>
<evidence type="ECO:0000313" key="13">
    <source>
        <dbReference type="Proteomes" id="UP001222932"/>
    </source>
</evidence>
<dbReference type="AlphaFoldDB" id="A0AAD3YES2"/>
<dbReference type="SUPFAM" id="SSF144206">
    <property type="entry name" value="NOB1 zinc finger-like"/>
    <property type="match status" value="1"/>
</dbReference>
<dbReference type="FunFam" id="3.40.50.1010:FF:000020">
    <property type="entry name" value="20S-pre-rRNA D-site endonuclease NOB1"/>
    <property type="match status" value="1"/>
</dbReference>
<feature type="region of interest" description="Disordered" evidence="9">
    <location>
        <begin position="131"/>
        <end position="229"/>
    </location>
</feature>
<dbReference type="InterPro" id="IPR033411">
    <property type="entry name" value="Ribonuclease_PIN"/>
</dbReference>
<keyword evidence="13" id="KW-1185">Reference proteome</keyword>
<sequence>MNFAAAAAAATAKEPAAEAAGPSKPPGGIQHLVLDAGPLLSLTPLRHLAQTFHTTPAVLAELRDARAREHWERLKLQGVDVRVAPPSAEAVAAVTAFAKKTGDYNVLSSTDLGVIALTWQWEVAVNGKDGVRTVPGQVLPPRGEKEEKKEGKGDEDEDSSDGEEVEVEIETAEQADAVEEVASGVAALSTESNTEATEPAAMEELTEEPKDDTPNPAEDSTTAAAAAAAWGNDGEGEWITPANVKKHRNRDLGLLPATPGAAAVPLAAAAMTGDYAVQNVLLGMGLGLVGEGGKRISRVKSYVLRCHACFKLCKDSSKRFCPSCGNATLLRATVTTSSVTGKQTVHLKKNFQYRTRGTKYSIPAPTPGSAKGQKKGGSGLILREDQAEWQDAVRAGERERRREEKRINNGDGSWMDPDWLPEIVTVGMSGKGRQGAHNMPAIGHGRRNPNEARRKKK</sequence>
<accession>A0AAD3YES2</accession>
<evidence type="ECO:0000256" key="1">
    <source>
        <dbReference type="ARBA" id="ARBA00005858"/>
    </source>
</evidence>
<dbReference type="GO" id="GO:0030490">
    <property type="term" value="P:maturation of SSU-rRNA"/>
    <property type="evidence" value="ECO:0007669"/>
    <property type="project" value="TreeGrafter"/>
</dbReference>
<feature type="region of interest" description="Disordered" evidence="9">
    <location>
        <begin position="356"/>
        <end position="457"/>
    </location>
</feature>
<evidence type="ECO:0000259" key="11">
    <source>
        <dbReference type="Pfam" id="PF17146"/>
    </source>
</evidence>
<name>A0AAD3YES2_9TREE</name>
<keyword evidence="6 7" id="KW-0539">Nucleus</keyword>
<reference evidence="12" key="1">
    <citation type="journal article" date="2023" name="BMC Genomics">
        <title>Chromosome-level genome assemblies of Cutaneotrichosporon spp. (Trichosporonales, Basidiomycota) reveal imbalanced evolution between nucleotide sequences and chromosome synteny.</title>
        <authorList>
            <person name="Kobayashi Y."/>
            <person name="Kayamori A."/>
            <person name="Aoki K."/>
            <person name="Shiwa Y."/>
            <person name="Matsutani M."/>
            <person name="Fujita N."/>
            <person name="Sugita T."/>
            <person name="Iwasaki W."/>
            <person name="Tanaka N."/>
            <person name="Takashima M."/>
        </authorList>
    </citation>
    <scope>NUCLEOTIDE SEQUENCE</scope>
    <source>
        <strain evidence="12">HIS016</strain>
    </source>
</reference>
<dbReference type="Pfam" id="PF17146">
    <property type="entry name" value="PIN_6"/>
    <property type="match status" value="1"/>
</dbReference>